<proteinExistence type="predicted"/>
<name>A0ABX0MA75_9BURK</name>
<dbReference type="EMBL" id="VVIW01000001">
    <property type="protein sequence ID" value="NHZ39021.1"/>
    <property type="molecule type" value="Genomic_DNA"/>
</dbReference>
<reference evidence="2 3" key="1">
    <citation type="submission" date="2019-09" db="EMBL/GenBank/DDBJ databases">
        <title>Taxonomy of Antarctic Massilia spp.: description of Massilia rubra sp. nov., Massilia aquatica sp. nov., Massilia mucilaginosa sp. nov., Massilia frigida sp. nov. isolated from streams, lakes and regoliths.</title>
        <authorList>
            <person name="Holochova P."/>
            <person name="Sedlacek I."/>
            <person name="Kralova S."/>
            <person name="Maslanova I."/>
            <person name="Busse H.-J."/>
            <person name="Stankova E."/>
            <person name="Vrbovska V."/>
            <person name="Kovarovic V."/>
            <person name="Bartak M."/>
            <person name="Svec P."/>
            <person name="Pantucek R."/>
        </authorList>
    </citation>
    <scope>NUCLEOTIDE SEQUENCE [LARGE SCALE GENOMIC DNA]</scope>
    <source>
        <strain evidence="2 3">CCM 8693</strain>
    </source>
</reference>
<accession>A0ABX0MA75</accession>
<organism evidence="2 3">
    <name type="scientific">Massilia aquatica</name>
    <dbReference type="NCBI Taxonomy" id="2609000"/>
    <lineage>
        <taxon>Bacteria</taxon>
        <taxon>Pseudomonadati</taxon>
        <taxon>Pseudomonadota</taxon>
        <taxon>Betaproteobacteria</taxon>
        <taxon>Burkholderiales</taxon>
        <taxon>Oxalobacteraceae</taxon>
        <taxon>Telluria group</taxon>
        <taxon>Massilia</taxon>
    </lineage>
</organism>
<comment type="caution">
    <text evidence="2">The sequence shown here is derived from an EMBL/GenBank/DDBJ whole genome shotgun (WGS) entry which is preliminary data.</text>
</comment>
<gene>
    <name evidence="2" type="ORF">F1609_02390</name>
</gene>
<keyword evidence="1" id="KW-0732">Signal</keyword>
<feature type="chain" id="PRO_5046599930" description="DUF3617 family protein" evidence="1">
    <location>
        <begin position="21"/>
        <end position="124"/>
    </location>
</feature>
<evidence type="ECO:0000256" key="1">
    <source>
        <dbReference type="SAM" id="SignalP"/>
    </source>
</evidence>
<evidence type="ECO:0008006" key="4">
    <source>
        <dbReference type="Google" id="ProtNLM"/>
    </source>
</evidence>
<feature type="signal peptide" evidence="1">
    <location>
        <begin position="1"/>
        <end position="20"/>
    </location>
</feature>
<keyword evidence="3" id="KW-1185">Reference proteome</keyword>
<dbReference type="Proteomes" id="UP000819052">
    <property type="component" value="Unassembled WGS sequence"/>
</dbReference>
<evidence type="ECO:0000313" key="3">
    <source>
        <dbReference type="Proteomes" id="UP000819052"/>
    </source>
</evidence>
<sequence>MKNILIALLFASGLCSFAHAGTKEPWEAHYRPLKGEYLMYSGSLGELQAPTRKDRKVSIRVEGTVAKEMFDSMHPDDKDTCTTAPGHRERTKDGVSCIYDPDTGYACYVGFDLRTGKSIGGSIC</sequence>
<protein>
    <recommendedName>
        <fullName evidence="4">DUF3617 family protein</fullName>
    </recommendedName>
</protein>
<evidence type="ECO:0000313" key="2">
    <source>
        <dbReference type="EMBL" id="NHZ39021.1"/>
    </source>
</evidence>